<dbReference type="Pfam" id="PF09851">
    <property type="entry name" value="SHOCT"/>
    <property type="match status" value="1"/>
</dbReference>
<keyword evidence="1" id="KW-0472">Membrane</keyword>
<keyword evidence="4" id="KW-1185">Reference proteome</keyword>
<dbReference type="RefSeq" id="WP_289456063.1">
    <property type="nucleotide sequence ID" value="NZ_JAUCGQ010000002.1"/>
</dbReference>
<evidence type="ECO:0000313" key="4">
    <source>
        <dbReference type="Proteomes" id="UP001529338"/>
    </source>
</evidence>
<gene>
    <name evidence="3" type="ORF">QRT04_13725</name>
</gene>
<dbReference type="Proteomes" id="UP001529338">
    <property type="component" value="Unassembled WGS sequence"/>
</dbReference>
<evidence type="ECO:0000313" key="3">
    <source>
        <dbReference type="EMBL" id="MDM7855991.1"/>
    </source>
</evidence>
<keyword evidence="1" id="KW-1133">Transmembrane helix</keyword>
<comment type="caution">
    <text evidence="3">The sequence shown here is derived from an EMBL/GenBank/DDBJ whole genome shotgun (WGS) entry which is preliminary data.</text>
</comment>
<organism evidence="3 4">
    <name type="scientific">Cellulomonas alba</name>
    <dbReference type="NCBI Taxonomy" id="3053467"/>
    <lineage>
        <taxon>Bacteria</taxon>
        <taxon>Bacillati</taxon>
        <taxon>Actinomycetota</taxon>
        <taxon>Actinomycetes</taxon>
        <taxon>Micrococcales</taxon>
        <taxon>Cellulomonadaceae</taxon>
        <taxon>Cellulomonas</taxon>
    </lineage>
</organism>
<name>A0ABT7SIL6_9CELL</name>
<feature type="domain" description="SHOCT" evidence="2">
    <location>
        <begin position="77"/>
        <end position="99"/>
    </location>
</feature>
<protein>
    <submittedName>
        <fullName evidence="3">SHOCT domain-containing protein</fullName>
    </submittedName>
</protein>
<accession>A0ABT7SIL6</accession>
<feature type="transmembrane region" description="Helical" evidence="1">
    <location>
        <begin position="24"/>
        <end position="43"/>
    </location>
</feature>
<sequence length="107" mass="11509">MTSTLATALAHPTVVYGGWWPGPWFLLIPLFWIAVVVAIVAFATSRRRRWAAAGYGPGGPCGPWGGSAAHGSATSVLADRFARGEIDEAEYRARLETLLATERRPQA</sequence>
<reference evidence="3 4" key="1">
    <citation type="submission" date="2023-06" db="EMBL/GenBank/DDBJ databases">
        <title>Cellulomonas sp. MW4 Whole genome sequence.</title>
        <authorList>
            <person name="Park S."/>
        </authorList>
    </citation>
    <scope>NUCLEOTIDE SEQUENCE [LARGE SCALE GENOMIC DNA]</scope>
    <source>
        <strain evidence="3 4">MW4</strain>
    </source>
</reference>
<dbReference type="EMBL" id="JAUCGQ010000002">
    <property type="protein sequence ID" value="MDM7855991.1"/>
    <property type="molecule type" value="Genomic_DNA"/>
</dbReference>
<keyword evidence="1" id="KW-0812">Transmembrane</keyword>
<proteinExistence type="predicted"/>
<dbReference type="InterPro" id="IPR018649">
    <property type="entry name" value="SHOCT"/>
</dbReference>
<evidence type="ECO:0000256" key="1">
    <source>
        <dbReference type="SAM" id="Phobius"/>
    </source>
</evidence>
<evidence type="ECO:0000259" key="2">
    <source>
        <dbReference type="Pfam" id="PF09851"/>
    </source>
</evidence>